<sequence>DRFYNELTRSIANAKDEIDEGVSKENYYESEWIRDLSPFQSGITREMMAQLETLGNKYQIINHTVYRSRRCTFPARCEGVDQFLIRLARLLDDTEFVLNDFDTPKLTKVARPLPLFSFSKKEGEYWDIVYPAWSFHKGGPAISLYPSGIGHWNETREALMKYSSSKPWPSRQSRGFFIGSRTNTQRDALVLLSRRFPSLADASFTKNQGYRGPQVRFC</sequence>
<evidence type="ECO:0000313" key="7">
    <source>
        <dbReference type="Proteomes" id="UP001432322"/>
    </source>
</evidence>
<organism evidence="6 7">
    <name type="scientific">Pristionchus fissidentatus</name>
    <dbReference type="NCBI Taxonomy" id="1538716"/>
    <lineage>
        <taxon>Eukaryota</taxon>
        <taxon>Metazoa</taxon>
        <taxon>Ecdysozoa</taxon>
        <taxon>Nematoda</taxon>
        <taxon>Chromadorea</taxon>
        <taxon>Rhabditida</taxon>
        <taxon>Rhabditina</taxon>
        <taxon>Diplogasteromorpha</taxon>
        <taxon>Diplogasteroidea</taxon>
        <taxon>Neodiplogasteridae</taxon>
        <taxon>Pristionchus</taxon>
    </lineage>
</organism>
<evidence type="ECO:0000313" key="6">
    <source>
        <dbReference type="EMBL" id="GMT25037.1"/>
    </source>
</evidence>
<comment type="caution">
    <text evidence="6">The sequence shown here is derived from an EMBL/GenBank/DDBJ whole genome shotgun (WGS) entry which is preliminary data.</text>
</comment>
<comment type="subcellular location">
    <subcellularLocation>
        <location evidence="1">Endoplasmic reticulum lumen</location>
    </subcellularLocation>
</comment>
<dbReference type="GO" id="GO:0035252">
    <property type="term" value="F:UDP-xylosyltransferase activity"/>
    <property type="evidence" value="ECO:0007669"/>
    <property type="project" value="TreeGrafter"/>
</dbReference>
<feature type="non-terminal residue" evidence="6">
    <location>
        <position position="1"/>
    </location>
</feature>
<dbReference type="GO" id="GO:0005788">
    <property type="term" value="C:endoplasmic reticulum lumen"/>
    <property type="evidence" value="ECO:0007669"/>
    <property type="project" value="UniProtKB-SubCell"/>
</dbReference>
<comment type="similarity">
    <text evidence="2">Belongs to the glycosyltransferase 90 family.</text>
</comment>
<dbReference type="InterPro" id="IPR051091">
    <property type="entry name" value="O-Glucosyltr/Glycosyltrsf_90"/>
</dbReference>
<dbReference type="GO" id="GO:0045747">
    <property type="term" value="P:positive regulation of Notch signaling pathway"/>
    <property type="evidence" value="ECO:0007669"/>
    <property type="project" value="TreeGrafter"/>
</dbReference>
<evidence type="ECO:0000259" key="5">
    <source>
        <dbReference type="SMART" id="SM00672"/>
    </source>
</evidence>
<feature type="domain" description="Glycosyl transferase CAP10" evidence="5">
    <location>
        <begin position="90"/>
        <end position="218"/>
    </location>
</feature>
<evidence type="ECO:0000256" key="4">
    <source>
        <dbReference type="ARBA" id="ARBA00045690"/>
    </source>
</evidence>
<proteinExistence type="inferred from homology"/>
<accession>A0AAV5W249</accession>
<evidence type="ECO:0000256" key="3">
    <source>
        <dbReference type="ARBA" id="ARBA00022679"/>
    </source>
</evidence>
<gene>
    <name evidence="6" type="ORF">PFISCL1PPCAC_16334</name>
</gene>
<dbReference type="AlphaFoldDB" id="A0AAV5W249"/>
<name>A0AAV5W249_9BILA</name>
<protein>
    <recommendedName>
        <fullName evidence="5">Glycosyl transferase CAP10 domain-containing protein</fullName>
    </recommendedName>
</protein>
<dbReference type="Pfam" id="PF05686">
    <property type="entry name" value="Glyco_transf_90"/>
    <property type="match status" value="1"/>
</dbReference>
<evidence type="ECO:0000256" key="2">
    <source>
        <dbReference type="ARBA" id="ARBA00010118"/>
    </source>
</evidence>
<keyword evidence="3" id="KW-0808">Transferase</keyword>
<comment type="function">
    <text evidence="4">Protein O-glucosyltransferase. Catalyzes the reaction that attaches glucose through an O-glycosidic linkage to a conserved serine residue found in the consensus sequence C-X-S-X-[PA]-C in epidermal growth factor-like repeats. Regulates Notch signaling by glucosylating Notch in the ER, glucosylation is required for the correct folding and cleavage of Notch.</text>
</comment>
<dbReference type="PANTHER" id="PTHR12203:SF35">
    <property type="entry name" value="PROTEIN O-GLUCOSYLTRANSFERASE 1"/>
    <property type="match status" value="1"/>
</dbReference>
<keyword evidence="7" id="KW-1185">Reference proteome</keyword>
<evidence type="ECO:0000256" key="1">
    <source>
        <dbReference type="ARBA" id="ARBA00004319"/>
    </source>
</evidence>
<dbReference type="GO" id="GO:0006493">
    <property type="term" value="P:protein O-linked glycosylation"/>
    <property type="evidence" value="ECO:0007669"/>
    <property type="project" value="TreeGrafter"/>
</dbReference>
<dbReference type="SMART" id="SM00672">
    <property type="entry name" value="CAP10"/>
    <property type="match status" value="1"/>
</dbReference>
<feature type="non-terminal residue" evidence="6">
    <location>
        <position position="218"/>
    </location>
</feature>
<dbReference type="GO" id="GO:0035251">
    <property type="term" value="F:UDP-glucosyltransferase activity"/>
    <property type="evidence" value="ECO:0007669"/>
    <property type="project" value="TreeGrafter"/>
</dbReference>
<dbReference type="PANTHER" id="PTHR12203">
    <property type="entry name" value="KDEL LYS-ASP-GLU-LEU CONTAINING - RELATED"/>
    <property type="match status" value="1"/>
</dbReference>
<reference evidence="6" key="1">
    <citation type="submission" date="2023-10" db="EMBL/GenBank/DDBJ databases">
        <title>Genome assembly of Pristionchus species.</title>
        <authorList>
            <person name="Yoshida K."/>
            <person name="Sommer R.J."/>
        </authorList>
    </citation>
    <scope>NUCLEOTIDE SEQUENCE</scope>
    <source>
        <strain evidence="6">RS5133</strain>
    </source>
</reference>
<dbReference type="Proteomes" id="UP001432322">
    <property type="component" value="Unassembled WGS sequence"/>
</dbReference>
<dbReference type="EMBL" id="BTSY01000004">
    <property type="protein sequence ID" value="GMT25037.1"/>
    <property type="molecule type" value="Genomic_DNA"/>
</dbReference>
<dbReference type="InterPro" id="IPR006598">
    <property type="entry name" value="CAP10"/>
</dbReference>